<evidence type="ECO:0000256" key="9">
    <source>
        <dbReference type="ARBA" id="ARBA00023242"/>
    </source>
</evidence>
<dbReference type="SMART" id="SM00490">
    <property type="entry name" value="HELICc"/>
    <property type="match status" value="1"/>
</dbReference>
<comment type="caution">
    <text evidence="14">The sequence shown here is derived from an EMBL/GenBank/DDBJ whole genome shotgun (WGS) entry which is preliminary data.</text>
</comment>
<feature type="compositionally biased region" description="Basic and acidic residues" evidence="11">
    <location>
        <begin position="253"/>
        <end position="281"/>
    </location>
</feature>
<keyword evidence="7" id="KW-0067">ATP-binding</keyword>
<dbReference type="SMART" id="SM00487">
    <property type="entry name" value="DEXDc"/>
    <property type="match status" value="1"/>
</dbReference>
<feature type="region of interest" description="Disordered" evidence="11">
    <location>
        <begin position="667"/>
        <end position="836"/>
    </location>
</feature>
<dbReference type="InterPro" id="IPR011709">
    <property type="entry name" value="DEAD-box_helicase_OB_fold"/>
</dbReference>
<evidence type="ECO:0000259" key="13">
    <source>
        <dbReference type="PROSITE" id="PS51194"/>
    </source>
</evidence>
<dbReference type="OrthoDB" id="10253254at2759"/>
<dbReference type="Pfam" id="PF21010">
    <property type="entry name" value="HA2_C"/>
    <property type="match status" value="1"/>
</dbReference>
<dbReference type="Gramene" id="GBG66664">
    <property type="protein sequence ID" value="GBG66664"/>
    <property type="gene ID" value="CBR_g66799"/>
</dbReference>
<accession>A0A388K9B0</accession>
<feature type="compositionally biased region" description="Basic and acidic residues" evidence="11">
    <location>
        <begin position="1554"/>
        <end position="1574"/>
    </location>
</feature>
<dbReference type="GO" id="GO:0003723">
    <property type="term" value="F:RNA binding"/>
    <property type="evidence" value="ECO:0007669"/>
    <property type="project" value="UniProtKB-KW"/>
</dbReference>
<organism evidence="14 15">
    <name type="scientific">Chara braunii</name>
    <name type="common">Braun's stonewort</name>
    <dbReference type="NCBI Taxonomy" id="69332"/>
    <lineage>
        <taxon>Eukaryota</taxon>
        <taxon>Viridiplantae</taxon>
        <taxon>Streptophyta</taxon>
        <taxon>Charophyceae</taxon>
        <taxon>Charales</taxon>
        <taxon>Characeae</taxon>
        <taxon>Chara</taxon>
    </lineage>
</organism>
<dbReference type="PANTHER" id="PTHR18934">
    <property type="entry name" value="ATP-DEPENDENT RNA HELICASE"/>
    <property type="match status" value="1"/>
</dbReference>
<comment type="similarity">
    <text evidence="2">Belongs to the DEAD box helicase family. DEAH subfamily.</text>
</comment>
<dbReference type="InterPro" id="IPR014001">
    <property type="entry name" value="Helicase_ATP-bd"/>
</dbReference>
<dbReference type="InterPro" id="IPR002464">
    <property type="entry name" value="DNA/RNA_helicase_DEAH_CS"/>
</dbReference>
<keyword evidence="4" id="KW-0547">Nucleotide-binding</keyword>
<feature type="compositionally biased region" description="Basic and acidic residues" evidence="11">
    <location>
        <begin position="694"/>
        <end position="723"/>
    </location>
</feature>
<dbReference type="Pfam" id="PF00270">
    <property type="entry name" value="DEAD"/>
    <property type="match status" value="1"/>
</dbReference>
<evidence type="ECO:0000259" key="12">
    <source>
        <dbReference type="PROSITE" id="PS51192"/>
    </source>
</evidence>
<feature type="compositionally biased region" description="Basic and acidic residues" evidence="11">
    <location>
        <begin position="210"/>
        <end position="219"/>
    </location>
</feature>
<dbReference type="EC" id="3.6.4.13" evidence="3"/>
<evidence type="ECO:0000256" key="5">
    <source>
        <dbReference type="ARBA" id="ARBA00022801"/>
    </source>
</evidence>
<dbReference type="InterPro" id="IPR027417">
    <property type="entry name" value="P-loop_NTPase"/>
</dbReference>
<dbReference type="InterPro" id="IPR011545">
    <property type="entry name" value="DEAD/DEAH_box_helicase_dom"/>
</dbReference>
<dbReference type="Pfam" id="PF07717">
    <property type="entry name" value="OB_NTP_bind"/>
    <property type="match status" value="1"/>
</dbReference>
<feature type="compositionally biased region" description="Basic and acidic residues" evidence="11">
    <location>
        <begin position="1527"/>
        <end position="1538"/>
    </location>
</feature>
<feature type="compositionally biased region" description="Acidic residues" evidence="11">
    <location>
        <begin position="739"/>
        <end position="777"/>
    </location>
</feature>
<evidence type="ECO:0000313" key="14">
    <source>
        <dbReference type="EMBL" id="GBG66664.1"/>
    </source>
</evidence>
<comment type="catalytic activity">
    <reaction evidence="10">
        <text>ATP + H2O = ADP + phosphate + H(+)</text>
        <dbReference type="Rhea" id="RHEA:13065"/>
        <dbReference type="ChEBI" id="CHEBI:15377"/>
        <dbReference type="ChEBI" id="CHEBI:15378"/>
        <dbReference type="ChEBI" id="CHEBI:30616"/>
        <dbReference type="ChEBI" id="CHEBI:43474"/>
        <dbReference type="ChEBI" id="CHEBI:456216"/>
        <dbReference type="EC" id="3.6.4.13"/>
    </reaction>
</comment>
<dbReference type="Gene3D" id="1.20.120.1080">
    <property type="match status" value="1"/>
</dbReference>
<dbReference type="SUPFAM" id="SSF52540">
    <property type="entry name" value="P-loop containing nucleoside triphosphate hydrolases"/>
    <property type="match status" value="1"/>
</dbReference>
<evidence type="ECO:0000256" key="1">
    <source>
        <dbReference type="ARBA" id="ARBA00004604"/>
    </source>
</evidence>
<dbReference type="PANTHER" id="PTHR18934:SF99">
    <property type="entry name" value="ATP-DEPENDENT RNA HELICASE DHX37-RELATED"/>
    <property type="match status" value="1"/>
</dbReference>
<sequence>MNDLLQCCAEAGLGAEMAKSSSQVMYPAFLSCEQDDGSNALVLPSRGRKGKPSAAAKQDPVAQPELGKRQRKSLQRKLRKIQEEKEKRERQLLVFKTLEQHKLSDDTLELLHPSSMRGQTETMKVMLRRAMKYERAGLPVPADVPLLRKRKCSTDLEGMEDNADSDDNHDEDTRALGGQSRGVGNGSQNLSDSATRIMPASAVGRPHGGAGKEDVKETGDGGMVRNLQQENKMMMGNTEPRAEAVLNTGNQLRTEDDGGVEVRRRQHSNESMDNERGRSSNDGEAGMKQGDTAQNRTDGGEVPRDGEGEKRGRRKKKRRRKDSKENQEVNEATAGKDRLLADADMKNTAACGTATNVNDTETNVNDAQRRAKAFVVSTQRLEEVQKGRSKLPIIGMEQEIMEAVTENAVIVVCGETGCGKTTQVPQFLYEAGYGAALCKEHPGAIGVTQPRRVAAVTTAKRVAYELNVQLGKVVGFQVRYDRQAGEGAAIKFMTDGILLREVQSDFLLRKYSVIIIDEAHERSLNTDILIGLLSRIVPLRQSLFEEQQASLKKKKPTSTINSSDCITPLKLIIMSATLRVEDFVENAQLFRNPPPVVKVPARQFPVTVHFSKRTELVDYVGAAYKKVCQIHRRLPPGGVLVFLTGQREVEWLCRKLRKSFNKGGKLLSRSGENDEFKAKSDEADKGDVSGSASELKDEAKEDEEIWKAADGDDQRVGNEENMHGPRRRGGWHAYGQDSVEVEDIENNNEDSEEEEEEGGEEEEDEDEQVENSEGEEWNDSREGRWWKTLQEKAENGDGEHGKDKVQGNDDEEGNKEKSDMRIADDRVTPEEPQTQELEGGITSLGSDIMDKKERGKGGAPPKKMHVLPLYAMLPAKVQLRVFAPPPEGSRLVVVATNVAETSITIPGIRYVVDCGRAKEREYDRASGVSSFEVDWISKASADQRAGRAGRTGPGHCYRLYSSAVFNNQFEQHRLAEIHRSPIEGIVLQMKAMGIDKVLNFPYPTPPDRGLLSAAEKSLMVLSALTPGAGLLTPIGRAMAVYPISPRHSRMLVAAMTALRHQPVVASKAQSKVAQKAKVCLAYVLAIAAGLSLESPFLWAGDSEGDGEKRQVEQNLSGGQGADGRTQGQEGVGMTLEAGQAQGDEKKDDDWMLQQAKEKRTAARKAAAIARAQFSNPTSDVLTVVNALREYEKAEKREEFCTAAFLHLKTMEEMVMLRKQLVRIAVRQWEQQKEEDECTDAAVWLDLREEDLELEGTLDTKGEEVVRRAICAGWADRVARRLHPGKNAKLDSKNGGEEEAHDKRRRAVRYQACSLDETAYLHPSSSVAKEAPDWVVYSDIMVTSRPYMRGVTAVNSRWLATEAPAMCTFPKPLDDPPPWYAAEEDKVKCWVVPTFGPHLWELPPHGIEMKAGRERVSVFAKALLEGKVFPSMKELTNCLVADPALILKKEGAGHVRVGELLSAMGCRILAKGAAAAIHRVDSRSKLLPRLSSDPSFLRNELVMWVREHERGRLERIWGEIARQARASAEPDRSDRKDVRSTAGFGSSSHQAADGSVRKGRNDNTRCKQDGSDHEMGAVGFNSPEKTTVKLSEVTLAQQQHFRGTEQEMDLAEVRGSEMKRVKLSEVIHRLQHFRGSGGKRVELSGRVQAKKHFRFAKQIMMNELRRKCHKRPIRPVEQK</sequence>
<dbReference type="CDD" id="cd18791">
    <property type="entry name" value="SF2_C_RHA"/>
    <property type="match status" value="1"/>
</dbReference>
<evidence type="ECO:0000256" key="11">
    <source>
        <dbReference type="SAM" id="MobiDB-lite"/>
    </source>
</evidence>
<comment type="subcellular location">
    <subcellularLocation>
        <location evidence="1">Nucleus</location>
        <location evidence="1">Nucleolus</location>
    </subcellularLocation>
</comment>
<dbReference type="STRING" id="69332.A0A388K9B0"/>
<feature type="compositionally biased region" description="Basic and acidic residues" evidence="11">
    <location>
        <begin position="778"/>
        <end position="807"/>
    </location>
</feature>
<dbReference type="GO" id="GO:0005730">
    <property type="term" value="C:nucleolus"/>
    <property type="evidence" value="ECO:0007669"/>
    <property type="project" value="UniProtKB-SubCell"/>
</dbReference>
<dbReference type="GO" id="GO:0003724">
    <property type="term" value="F:RNA helicase activity"/>
    <property type="evidence" value="ECO:0007669"/>
    <property type="project" value="UniProtKB-EC"/>
</dbReference>
<dbReference type="PROSITE" id="PS51194">
    <property type="entry name" value="HELICASE_CTER"/>
    <property type="match status" value="1"/>
</dbReference>
<dbReference type="InterPro" id="IPR001650">
    <property type="entry name" value="Helicase_C-like"/>
</dbReference>
<evidence type="ECO:0000256" key="7">
    <source>
        <dbReference type="ARBA" id="ARBA00022840"/>
    </source>
</evidence>
<dbReference type="OMA" id="MEAVHEN"/>
<feature type="region of interest" description="Disordered" evidence="11">
    <location>
        <begin position="1103"/>
        <end position="1128"/>
    </location>
</feature>
<dbReference type="Gene3D" id="3.40.50.300">
    <property type="entry name" value="P-loop containing nucleotide triphosphate hydrolases"/>
    <property type="match status" value="3"/>
</dbReference>
<evidence type="ECO:0000256" key="6">
    <source>
        <dbReference type="ARBA" id="ARBA00022806"/>
    </source>
</evidence>
<keyword evidence="8" id="KW-0694">RNA-binding</keyword>
<gene>
    <name evidence="14" type="ORF">CBR_g66799</name>
</gene>
<dbReference type="GO" id="GO:0000462">
    <property type="term" value="P:maturation of SSU-rRNA from tricistronic rRNA transcript (SSU-rRNA, 5.8S rRNA, LSU-rRNA)"/>
    <property type="evidence" value="ECO:0007669"/>
    <property type="project" value="TreeGrafter"/>
</dbReference>
<evidence type="ECO:0000256" key="4">
    <source>
        <dbReference type="ARBA" id="ARBA00022741"/>
    </source>
</evidence>
<feature type="domain" description="Helicase C-terminal" evidence="13">
    <location>
        <begin position="808"/>
        <end position="993"/>
    </location>
</feature>
<feature type="compositionally biased region" description="Basic and acidic residues" evidence="11">
    <location>
        <begin position="814"/>
        <end position="829"/>
    </location>
</feature>
<feature type="region of interest" description="Disordered" evidence="11">
    <location>
        <begin position="1523"/>
        <end position="1583"/>
    </location>
</feature>
<evidence type="ECO:0000256" key="10">
    <source>
        <dbReference type="ARBA" id="ARBA00047984"/>
    </source>
</evidence>
<dbReference type="PROSITE" id="PS00690">
    <property type="entry name" value="DEAH_ATP_HELICASE"/>
    <property type="match status" value="1"/>
</dbReference>
<dbReference type="EMBL" id="BFEA01000077">
    <property type="protein sequence ID" value="GBG66664.1"/>
    <property type="molecule type" value="Genomic_DNA"/>
</dbReference>
<keyword evidence="5" id="KW-0378">Hydrolase</keyword>
<evidence type="ECO:0000256" key="3">
    <source>
        <dbReference type="ARBA" id="ARBA00012552"/>
    </source>
</evidence>
<proteinExistence type="inferred from homology"/>
<name>A0A388K9B0_CHABU</name>
<dbReference type="FunFam" id="3.40.50.300:FF:003770">
    <property type="entry name" value="ATP-dependent RNA helicase DHR1, putative"/>
    <property type="match status" value="1"/>
</dbReference>
<protein>
    <recommendedName>
        <fullName evidence="3">RNA helicase</fullName>
        <ecNumber evidence="3">3.6.4.13</ecNumber>
    </recommendedName>
</protein>
<dbReference type="FunFam" id="3.40.50.300:FF:000637">
    <property type="entry name" value="ATP-dependent RNA helicase DHX37/DHR1"/>
    <property type="match status" value="1"/>
</dbReference>
<evidence type="ECO:0000256" key="2">
    <source>
        <dbReference type="ARBA" id="ARBA00008792"/>
    </source>
</evidence>
<feature type="compositionally biased region" description="Basic residues" evidence="11">
    <location>
        <begin position="69"/>
        <end position="79"/>
    </location>
</feature>
<dbReference type="PROSITE" id="PS51192">
    <property type="entry name" value="HELICASE_ATP_BIND_1"/>
    <property type="match status" value="1"/>
</dbReference>
<dbReference type="GO" id="GO:0005524">
    <property type="term" value="F:ATP binding"/>
    <property type="evidence" value="ECO:0007669"/>
    <property type="project" value="UniProtKB-KW"/>
</dbReference>
<evidence type="ECO:0000313" key="15">
    <source>
        <dbReference type="Proteomes" id="UP000265515"/>
    </source>
</evidence>
<feature type="compositionally biased region" description="Basic and acidic residues" evidence="11">
    <location>
        <begin position="298"/>
        <end position="310"/>
    </location>
</feature>
<evidence type="ECO:0000256" key="8">
    <source>
        <dbReference type="ARBA" id="ARBA00022884"/>
    </source>
</evidence>
<feature type="compositionally biased region" description="Basic and acidic residues" evidence="11">
    <location>
        <begin position="671"/>
        <end position="687"/>
    </location>
</feature>
<reference evidence="14 15" key="1">
    <citation type="journal article" date="2018" name="Cell">
        <title>The Chara Genome: Secondary Complexity and Implications for Plant Terrestrialization.</title>
        <authorList>
            <person name="Nishiyama T."/>
            <person name="Sakayama H."/>
            <person name="Vries J.D."/>
            <person name="Buschmann H."/>
            <person name="Saint-Marcoux D."/>
            <person name="Ullrich K.K."/>
            <person name="Haas F.B."/>
            <person name="Vanderstraeten L."/>
            <person name="Becker D."/>
            <person name="Lang D."/>
            <person name="Vosolsobe S."/>
            <person name="Rombauts S."/>
            <person name="Wilhelmsson P.K.I."/>
            <person name="Janitza P."/>
            <person name="Kern R."/>
            <person name="Heyl A."/>
            <person name="Rumpler F."/>
            <person name="Villalobos L.I.A.C."/>
            <person name="Clay J.M."/>
            <person name="Skokan R."/>
            <person name="Toyoda A."/>
            <person name="Suzuki Y."/>
            <person name="Kagoshima H."/>
            <person name="Schijlen E."/>
            <person name="Tajeshwar N."/>
            <person name="Catarino B."/>
            <person name="Hetherington A.J."/>
            <person name="Saltykova A."/>
            <person name="Bonnot C."/>
            <person name="Breuninger H."/>
            <person name="Symeonidi A."/>
            <person name="Radhakrishnan G.V."/>
            <person name="Van Nieuwerburgh F."/>
            <person name="Deforce D."/>
            <person name="Chang C."/>
            <person name="Karol K.G."/>
            <person name="Hedrich R."/>
            <person name="Ulvskov P."/>
            <person name="Glockner G."/>
            <person name="Delwiche C.F."/>
            <person name="Petrasek J."/>
            <person name="Van de Peer Y."/>
            <person name="Friml J."/>
            <person name="Beilby M."/>
            <person name="Dolan L."/>
            <person name="Kohara Y."/>
            <person name="Sugano S."/>
            <person name="Fujiyama A."/>
            <person name="Delaux P.-M."/>
            <person name="Quint M."/>
            <person name="TheiBen G."/>
            <person name="Hagemann M."/>
            <person name="Harholt J."/>
            <person name="Dunand C."/>
            <person name="Zachgo S."/>
            <person name="Langdale J."/>
            <person name="Maumus F."/>
            <person name="Straeten D.V.D."/>
            <person name="Gould S.B."/>
            <person name="Rensing S.A."/>
        </authorList>
    </citation>
    <scope>NUCLEOTIDE SEQUENCE [LARGE SCALE GENOMIC DNA]</scope>
    <source>
        <strain evidence="14 15">S276</strain>
    </source>
</reference>
<feature type="region of interest" description="Disordered" evidence="11">
    <location>
        <begin position="40"/>
        <end position="86"/>
    </location>
</feature>
<dbReference type="CDD" id="cd17982">
    <property type="entry name" value="DEXHc_DHX37"/>
    <property type="match status" value="1"/>
</dbReference>
<keyword evidence="6" id="KW-0347">Helicase</keyword>
<feature type="compositionally biased region" description="Acidic residues" evidence="11">
    <location>
        <begin position="157"/>
        <end position="170"/>
    </location>
</feature>
<dbReference type="SMART" id="SM00847">
    <property type="entry name" value="HA2"/>
    <property type="match status" value="1"/>
</dbReference>
<keyword evidence="15" id="KW-1185">Reference proteome</keyword>
<keyword evidence="9" id="KW-0539">Nucleus</keyword>
<dbReference type="InterPro" id="IPR007502">
    <property type="entry name" value="Helicase-assoc_dom"/>
</dbReference>
<feature type="compositionally biased region" description="Basic residues" evidence="11">
    <location>
        <begin position="311"/>
        <end position="321"/>
    </location>
</feature>
<dbReference type="GO" id="GO:0016787">
    <property type="term" value="F:hydrolase activity"/>
    <property type="evidence" value="ECO:0007669"/>
    <property type="project" value="UniProtKB-KW"/>
</dbReference>
<dbReference type="Pfam" id="PF00271">
    <property type="entry name" value="Helicase_C"/>
    <property type="match status" value="1"/>
</dbReference>
<feature type="region of interest" description="Disordered" evidence="11">
    <location>
        <begin position="157"/>
        <end position="341"/>
    </location>
</feature>
<feature type="domain" description="Helicase ATP-binding" evidence="12">
    <location>
        <begin position="401"/>
        <end position="596"/>
    </location>
</feature>
<dbReference type="Proteomes" id="UP000265515">
    <property type="component" value="Unassembled WGS sequence"/>
</dbReference>